<keyword evidence="2" id="KW-1185">Reference proteome</keyword>
<evidence type="ECO:0000313" key="1">
    <source>
        <dbReference type="EMBL" id="NMH89050.1"/>
    </source>
</evidence>
<evidence type="ECO:0000313" key="2">
    <source>
        <dbReference type="Proteomes" id="UP000746690"/>
    </source>
</evidence>
<sequence length="208" mass="24361">MKTLKNIFGKRRGSFFNATNYELQNFFCGFGTCRINENEISIKKYPFKPSLASPNITLKAREINSITLKSSPPQLLYKNDWIFISANKIDELTEFADRNNIMISEKNWTWDNILEPFLDTEFTKEEAENTINSLVKNGISKDVVIKLREEVSKQMYKYNFDTMLWEWVSLGLSDVLQAMRVKYSDKEFQEFYKKAMSIENINATQHAV</sequence>
<comment type="caution">
    <text evidence="1">The sequence shown here is derived from an EMBL/GenBank/DDBJ whole genome shotgun (WGS) entry which is preliminary data.</text>
</comment>
<proteinExistence type="predicted"/>
<protein>
    <submittedName>
        <fullName evidence="1">Uncharacterized protein</fullName>
    </submittedName>
</protein>
<name>A0ABX1S3E2_9FLAO</name>
<gene>
    <name evidence="1" type="ORF">HHX25_16175</name>
</gene>
<accession>A0ABX1S3E2</accession>
<organism evidence="1 2">
    <name type="scientific">Flavivirga algicola</name>
    <dbReference type="NCBI Taxonomy" id="2729136"/>
    <lineage>
        <taxon>Bacteria</taxon>
        <taxon>Pseudomonadati</taxon>
        <taxon>Bacteroidota</taxon>
        <taxon>Flavobacteriia</taxon>
        <taxon>Flavobacteriales</taxon>
        <taxon>Flavobacteriaceae</taxon>
        <taxon>Flavivirga</taxon>
    </lineage>
</organism>
<dbReference type="Proteomes" id="UP000746690">
    <property type="component" value="Unassembled WGS sequence"/>
</dbReference>
<reference evidence="1 2" key="1">
    <citation type="submission" date="2020-04" db="EMBL/GenBank/DDBJ databases">
        <title>A Flavivirga sp. nov.</title>
        <authorList>
            <person name="Sun X."/>
        </authorList>
    </citation>
    <scope>NUCLEOTIDE SEQUENCE [LARGE SCALE GENOMIC DNA]</scope>
    <source>
        <strain evidence="1 2">Y03</strain>
    </source>
</reference>
<dbReference type="RefSeq" id="WP_169675666.1">
    <property type="nucleotide sequence ID" value="NZ_JABBHF010000010.1"/>
</dbReference>
<dbReference type="EMBL" id="JABBHF010000010">
    <property type="protein sequence ID" value="NMH89050.1"/>
    <property type="molecule type" value="Genomic_DNA"/>
</dbReference>